<name>A0A090Q0A2_9FLAO</name>
<gene>
    <name evidence="2" type="ORF">JCM19294_1992</name>
</gene>
<evidence type="ECO:0000313" key="2">
    <source>
        <dbReference type="EMBL" id="GAK96479.1"/>
    </source>
</evidence>
<dbReference type="SUPFAM" id="SSF53448">
    <property type="entry name" value="Nucleotide-diphospho-sugar transferases"/>
    <property type="match status" value="1"/>
</dbReference>
<sequence>MKFALIVCTYMRPKPLMRLLHSVRFQTLLPSQVIIVDGSLNNDSLNELKTFSLNGLEYFKVGNEDRGLTKQRNFGIDRVSEDIDVVAFLDDDIVLDNQYFKQLASTYQEYPNAFGVGGYITNEVAWQLQNENSNGQDFYNIDGYVRKESSRYKLRKKLGLDHHTQPGTYPPFGHGRSIGFLPPSGKTYKVDLFMGGVASYPKQIVDAHKFSTFFEGYGLYEDAEYTLRLSNEGSLYVNTLATCQHFHAPDGRPNHYKYGKMVVRNGWFVWRTKYPNPSFKNKLKWHSITLILILIRILNIFTTNKRKESLTEVLGRLVGWLILFTRR</sequence>
<dbReference type="CDD" id="cd00761">
    <property type="entry name" value="Glyco_tranf_GTA_type"/>
    <property type="match status" value="1"/>
</dbReference>
<feature type="domain" description="Glycosyltransferase 2-like" evidence="1">
    <location>
        <begin position="5"/>
        <end position="138"/>
    </location>
</feature>
<dbReference type="EMBL" id="BBML01000002">
    <property type="protein sequence ID" value="GAK96479.1"/>
    <property type="molecule type" value="Genomic_DNA"/>
</dbReference>
<protein>
    <submittedName>
        <fullName evidence="2">Glycosyl transferase</fullName>
    </submittedName>
</protein>
<reference evidence="2" key="1">
    <citation type="journal article" date="2014" name="Genome Announc.">
        <title>Draft Genome Sequences of Marine Flavobacterium Nonlabens Strains NR17, NR24, NR27, NR32, NR33, and Ara13.</title>
        <authorList>
            <person name="Nakanishi M."/>
            <person name="Meirelles P."/>
            <person name="Suzuki R."/>
            <person name="Takatani N."/>
            <person name="Mino S."/>
            <person name="Suda W."/>
            <person name="Oshima K."/>
            <person name="Hattori M."/>
            <person name="Ohkuma M."/>
            <person name="Hosokawa M."/>
            <person name="Miyashita K."/>
            <person name="Thompson F.L."/>
            <person name="Niwa A."/>
            <person name="Sawabe T."/>
            <person name="Sawabe T."/>
        </authorList>
    </citation>
    <scope>NUCLEOTIDE SEQUENCE [LARGE SCALE GENOMIC DNA]</scope>
    <source>
        <strain evidence="2">JCM 19294</strain>
    </source>
</reference>
<dbReference type="eggNOG" id="COG1216">
    <property type="taxonomic scope" value="Bacteria"/>
</dbReference>
<dbReference type="RefSeq" id="WP_042277791.1">
    <property type="nucleotide sequence ID" value="NZ_BBML01000002.1"/>
</dbReference>
<dbReference type="InterPro" id="IPR001173">
    <property type="entry name" value="Glyco_trans_2-like"/>
</dbReference>
<dbReference type="AlphaFoldDB" id="A0A090Q0A2"/>
<dbReference type="InterPro" id="IPR029044">
    <property type="entry name" value="Nucleotide-diphossugar_trans"/>
</dbReference>
<evidence type="ECO:0000259" key="1">
    <source>
        <dbReference type="Pfam" id="PF00535"/>
    </source>
</evidence>
<dbReference type="Gene3D" id="3.90.550.10">
    <property type="entry name" value="Spore Coat Polysaccharide Biosynthesis Protein SpsA, Chain A"/>
    <property type="match status" value="1"/>
</dbReference>
<organism evidence="2 3">
    <name type="scientific">Nonlabens tegetincola</name>
    <dbReference type="NCBI Taxonomy" id="323273"/>
    <lineage>
        <taxon>Bacteria</taxon>
        <taxon>Pseudomonadati</taxon>
        <taxon>Bacteroidota</taxon>
        <taxon>Flavobacteriia</taxon>
        <taxon>Flavobacteriales</taxon>
        <taxon>Flavobacteriaceae</taxon>
        <taxon>Nonlabens</taxon>
    </lineage>
</organism>
<keyword evidence="3" id="KW-1185">Reference proteome</keyword>
<dbReference type="STRING" id="319236.BST91_07910"/>
<evidence type="ECO:0000313" key="3">
    <source>
        <dbReference type="Proteomes" id="UP000029221"/>
    </source>
</evidence>
<proteinExistence type="predicted"/>
<comment type="caution">
    <text evidence="2">The sequence shown here is derived from an EMBL/GenBank/DDBJ whole genome shotgun (WGS) entry which is preliminary data.</text>
</comment>
<accession>A0A090Q0A2</accession>
<dbReference type="Pfam" id="PF00535">
    <property type="entry name" value="Glycos_transf_2"/>
    <property type="match status" value="1"/>
</dbReference>
<keyword evidence="2" id="KW-0808">Transferase</keyword>
<dbReference type="GO" id="GO:0016740">
    <property type="term" value="F:transferase activity"/>
    <property type="evidence" value="ECO:0007669"/>
    <property type="project" value="UniProtKB-KW"/>
</dbReference>
<dbReference type="Proteomes" id="UP000029221">
    <property type="component" value="Unassembled WGS sequence"/>
</dbReference>